<protein>
    <recommendedName>
        <fullName evidence="2">PPE domain-containing protein</fullName>
    </recommendedName>
</protein>
<proteinExistence type="inferred from homology"/>
<gene>
    <name evidence="3" type="ORF">A4G28_14740</name>
</gene>
<comment type="similarity">
    <text evidence="1">Belongs to the mycobacterial PPE family.</text>
</comment>
<sequence>MLVMNFAVLCPEITSAQMYCGAGSEPMLGAAASWAGLGDELGSAAECFGSVTAGLAGGPWQRPASIAMTAVATRYAGWLRRAASHAVTAATQAKTVAGIFEAAKAAVAHPMEVTANRMQFVSAVRSNLLGLNGPLIAAIEGAYDELWARNVTALVGYHGGASAAAAQMVPWQQALGNLAGLVRPLGNPAAATRDVIGVLGEIVTTDEAMVAAVWADNVSQLSSAAAVTQTALAAAAADVSAGKLVPAVGEVARAVDYDVRTAARLVAEDAALPAQLVSTDLRMLAGLPPEASALPTSLADPSSLEHYLAVKAARIAAVPGEILRADETLIHHVVDDNVAELGKAATVTGNELWAAQADLAAGDPMKAANHVAAAVSYDASTVARLAAEDAALPMSLAVAHLALIGAALGPGT</sequence>
<feature type="domain" description="PPE" evidence="2">
    <location>
        <begin position="5"/>
        <end position="168"/>
    </location>
</feature>
<dbReference type="InterPro" id="IPR038332">
    <property type="entry name" value="PPE_sf"/>
</dbReference>
<evidence type="ECO:0000313" key="4">
    <source>
        <dbReference type="Proteomes" id="UP000077342"/>
    </source>
</evidence>
<evidence type="ECO:0000256" key="1">
    <source>
        <dbReference type="ARBA" id="ARBA00010652"/>
    </source>
</evidence>
<dbReference type="InterPro" id="IPR000030">
    <property type="entry name" value="PPE_dom"/>
</dbReference>
<dbReference type="Gene3D" id="1.20.1260.20">
    <property type="entry name" value="PPE superfamily"/>
    <property type="match status" value="1"/>
</dbReference>
<comment type="caution">
    <text evidence="3">The sequence shown here is derived from an EMBL/GenBank/DDBJ whole genome shotgun (WGS) entry which is preliminary data.</text>
</comment>
<dbReference type="GO" id="GO:0052572">
    <property type="term" value="P:response to host immune response"/>
    <property type="evidence" value="ECO:0007669"/>
    <property type="project" value="TreeGrafter"/>
</dbReference>
<reference evidence="4" key="1">
    <citation type="submission" date="2016-04" db="EMBL/GenBank/DDBJ databases">
        <authorList>
            <person name="Strapagiel D."/>
            <person name="Borowka P."/>
            <person name="Marciniak B."/>
            <person name="Bakula Z."/>
            <person name="Van Ingen J."/>
            <person name="Safianowska A."/>
            <person name="Dziadek J."/>
            <person name="Jagielski T."/>
        </authorList>
    </citation>
    <scope>NUCLEOTIDE SEQUENCE [LARGE SCALE GENOMIC DNA]</scope>
    <source>
        <strain evidence="4">1010001458</strain>
    </source>
</reference>
<name>A0A163X392_9MYCO</name>
<dbReference type="AlphaFoldDB" id="A0A163X392"/>
<dbReference type="EMBL" id="LWCI01000143">
    <property type="protein sequence ID" value="KZS58935.1"/>
    <property type="molecule type" value="Genomic_DNA"/>
</dbReference>
<dbReference type="PANTHER" id="PTHR46766">
    <property type="entry name" value="GLUTAMINE-RICH PROTEIN 2"/>
    <property type="match status" value="1"/>
</dbReference>
<accession>A0A163X392</accession>
<keyword evidence="4" id="KW-1185">Reference proteome</keyword>
<dbReference type="SUPFAM" id="SSF140459">
    <property type="entry name" value="PE/PPE dimer-like"/>
    <property type="match status" value="1"/>
</dbReference>
<dbReference type="Pfam" id="PF00823">
    <property type="entry name" value="PPE"/>
    <property type="match status" value="1"/>
</dbReference>
<dbReference type="PANTHER" id="PTHR46766:SF1">
    <property type="entry name" value="GLUTAMINE-RICH PROTEIN 2"/>
    <property type="match status" value="1"/>
</dbReference>
<organism evidence="3 4">
    <name type="scientific">Mycobacterium ostraviense</name>
    <dbReference type="NCBI Taxonomy" id="2738409"/>
    <lineage>
        <taxon>Bacteria</taxon>
        <taxon>Bacillati</taxon>
        <taxon>Actinomycetota</taxon>
        <taxon>Actinomycetes</taxon>
        <taxon>Mycobacteriales</taxon>
        <taxon>Mycobacteriaceae</taxon>
        <taxon>Mycobacterium</taxon>
    </lineage>
</organism>
<dbReference type="Proteomes" id="UP000077342">
    <property type="component" value="Unassembled WGS sequence"/>
</dbReference>
<evidence type="ECO:0000259" key="2">
    <source>
        <dbReference type="Pfam" id="PF00823"/>
    </source>
</evidence>
<evidence type="ECO:0000313" key="3">
    <source>
        <dbReference type="EMBL" id="KZS58935.1"/>
    </source>
</evidence>